<evidence type="ECO:0000259" key="1">
    <source>
        <dbReference type="PROSITE" id="PS51819"/>
    </source>
</evidence>
<dbReference type="Pfam" id="PF00903">
    <property type="entry name" value="Glyoxalase"/>
    <property type="match status" value="1"/>
</dbReference>
<dbReference type="Proteomes" id="UP001166571">
    <property type="component" value="Unassembled WGS sequence"/>
</dbReference>
<sequence>MPIPAPKPAHVVYRTRRLSEMLDWYAKVFGAEIVHQNPALAFLTHDEEHHRFAFADLDVIAPGDGLDHRGPIGVDHIAYDCPSMAELLEAYADLKAQGVEPYWCVNHGMSASLYYADPDGNQMEFSVDCFASKAECTRYFKGEKFGENPVGVEFDPDEWLAKLRGGMAEADLLRIDANGPVSPIRGELMEMVDG</sequence>
<keyword evidence="3" id="KW-1185">Reference proteome</keyword>
<evidence type="ECO:0000313" key="2">
    <source>
        <dbReference type="EMBL" id="MBY4637148.1"/>
    </source>
</evidence>
<dbReference type="InterPro" id="IPR037523">
    <property type="entry name" value="VOC_core"/>
</dbReference>
<gene>
    <name evidence="2" type="ORF">K5P26_08375</name>
</gene>
<organism evidence="2 3">
    <name type="scientific">Sphingopyxis jiangsuensis</name>
    <dbReference type="NCBI Taxonomy" id="2871171"/>
    <lineage>
        <taxon>Bacteria</taxon>
        <taxon>Pseudomonadati</taxon>
        <taxon>Pseudomonadota</taxon>
        <taxon>Alphaproteobacteria</taxon>
        <taxon>Sphingomonadales</taxon>
        <taxon>Sphingomonadaceae</taxon>
        <taxon>Sphingopyxis</taxon>
    </lineage>
</organism>
<accession>A0ABS7MDQ4</accession>
<dbReference type="EMBL" id="JAILXK010000001">
    <property type="protein sequence ID" value="MBY4637148.1"/>
    <property type="molecule type" value="Genomic_DNA"/>
</dbReference>
<dbReference type="Gene3D" id="3.10.180.10">
    <property type="entry name" value="2,3-Dihydroxybiphenyl 1,2-Dioxygenase, domain 1"/>
    <property type="match status" value="1"/>
</dbReference>
<comment type="caution">
    <text evidence="2">The sequence shown here is derived from an EMBL/GenBank/DDBJ whole genome shotgun (WGS) entry which is preliminary data.</text>
</comment>
<protein>
    <submittedName>
        <fullName evidence="2">VOC family protein</fullName>
    </submittedName>
</protein>
<dbReference type="InterPro" id="IPR029068">
    <property type="entry name" value="Glyas_Bleomycin-R_OHBP_Dase"/>
</dbReference>
<dbReference type="SUPFAM" id="SSF54593">
    <property type="entry name" value="Glyoxalase/Bleomycin resistance protein/Dihydroxybiphenyl dioxygenase"/>
    <property type="match status" value="1"/>
</dbReference>
<dbReference type="RefSeq" id="WP_201924786.1">
    <property type="nucleotide sequence ID" value="NZ_JAERPO010000001.1"/>
</dbReference>
<evidence type="ECO:0000313" key="3">
    <source>
        <dbReference type="Proteomes" id="UP001166571"/>
    </source>
</evidence>
<name>A0ABS7MDQ4_9SPHN</name>
<reference evidence="2" key="1">
    <citation type="submission" date="2021-08" db="EMBL/GenBank/DDBJ databases">
        <title>Sphingopyxis panaciterrulae sp. nov., isolated from the surface water of the Yellow Sea.</title>
        <authorList>
            <person name="Gao Z."/>
            <person name="Zhang D."/>
            <person name="Zhang A."/>
        </authorList>
    </citation>
    <scope>NUCLEOTIDE SEQUENCE</scope>
    <source>
        <strain evidence="2">XHP0097</strain>
    </source>
</reference>
<dbReference type="PROSITE" id="PS51819">
    <property type="entry name" value="VOC"/>
    <property type="match status" value="1"/>
</dbReference>
<feature type="domain" description="VOC" evidence="1">
    <location>
        <begin position="7"/>
        <end position="128"/>
    </location>
</feature>
<proteinExistence type="predicted"/>
<dbReference type="InterPro" id="IPR004360">
    <property type="entry name" value="Glyas_Fos-R_dOase_dom"/>
</dbReference>